<evidence type="ECO:0000313" key="1">
    <source>
        <dbReference type="EMBL" id="KAJ3632064.1"/>
    </source>
</evidence>
<organism evidence="1 2">
    <name type="scientific">Zophobas morio</name>
    <dbReference type="NCBI Taxonomy" id="2755281"/>
    <lineage>
        <taxon>Eukaryota</taxon>
        <taxon>Metazoa</taxon>
        <taxon>Ecdysozoa</taxon>
        <taxon>Arthropoda</taxon>
        <taxon>Hexapoda</taxon>
        <taxon>Insecta</taxon>
        <taxon>Pterygota</taxon>
        <taxon>Neoptera</taxon>
        <taxon>Endopterygota</taxon>
        <taxon>Coleoptera</taxon>
        <taxon>Polyphaga</taxon>
        <taxon>Cucujiformia</taxon>
        <taxon>Tenebrionidae</taxon>
        <taxon>Zophobas</taxon>
    </lineage>
</organism>
<name>A0AA38M012_9CUCU</name>
<dbReference type="Proteomes" id="UP001168821">
    <property type="component" value="Unassembled WGS sequence"/>
</dbReference>
<comment type="caution">
    <text evidence="1">The sequence shown here is derived from an EMBL/GenBank/DDBJ whole genome shotgun (WGS) entry which is preliminary data.</text>
</comment>
<dbReference type="AlphaFoldDB" id="A0AA38M012"/>
<reference evidence="1" key="1">
    <citation type="journal article" date="2023" name="G3 (Bethesda)">
        <title>Whole genome assemblies of Zophobas morio and Tenebrio molitor.</title>
        <authorList>
            <person name="Kaur S."/>
            <person name="Stinson S.A."/>
            <person name="diCenzo G.C."/>
        </authorList>
    </citation>
    <scope>NUCLEOTIDE SEQUENCE</scope>
    <source>
        <strain evidence="1">QUZm001</strain>
    </source>
</reference>
<evidence type="ECO:0000313" key="2">
    <source>
        <dbReference type="Proteomes" id="UP001168821"/>
    </source>
</evidence>
<gene>
    <name evidence="1" type="ORF">Zmor_024823</name>
</gene>
<keyword evidence="2" id="KW-1185">Reference proteome</keyword>
<proteinExistence type="predicted"/>
<accession>A0AA38M012</accession>
<dbReference type="EMBL" id="JALNTZ010000764">
    <property type="protein sequence ID" value="KAJ3632064.1"/>
    <property type="molecule type" value="Genomic_DNA"/>
</dbReference>
<sequence length="120" mass="13914">MELFPTDETESIIKYYRNERRLALTDFYESSLQSCKLGVGLRLFCLALKMAVVVVLPRRRNGCQSLNHYRLTNLLSTVDNIAEAVTLIRLRAVEDACRNIIRVLVWISQMNPQRPNRIFA</sequence>
<protein>
    <submittedName>
        <fullName evidence="1">Uncharacterized protein</fullName>
    </submittedName>
</protein>